<dbReference type="InterPro" id="IPR007568">
    <property type="entry name" value="RTA1"/>
</dbReference>
<keyword evidence="4 6" id="KW-0472">Membrane</keyword>
<sequence length="347" mass="39414">MENGQYVDGSIYIYAPNKGAPVFFAVFFLASCLLHIYQCFHYKSWRLTGLYVFSTTLFTAGYILREVGAFHYDNVDVYIATVVLVYAAPPIFELANYVVLGRILYYVPHLSPIHPGRVLTTFAAISSVVEALNANGAAYSANTSLPKSKQDLGRALMKASLVLQIVVVALFLLLAIIFHRRTRKDGIHNKNLTSALTTLYCSEALLLTRTIYRVVEYFSVADLHYVDGIDPNTFSPILRYEWFFYVFEASLMLCNTWLINIRHPRRFLPKSTKTYLSRDGVTEITGPGYKEDRNFVMTVLDPFDIVGLIQGRDKKTAFWEQQNNQHMQLDGQPTRPMNKEDPEVGAV</sequence>
<evidence type="ECO:0000256" key="4">
    <source>
        <dbReference type="ARBA" id="ARBA00023136"/>
    </source>
</evidence>
<comment type="subcellular location">
    <subcellularLocation>
        <location evidence="1">Membrane</location>
        <topology evidence="1">Multi-pass membrane protein</topology>
    </subcellularLocation>
</comment>
<keyword evidence="8" id="KW-1185">Reference proteome</keyword>
<feature type="region of interest" description="Disordered" evidence="5">
    <location>
        <begin position="324"/>
        <end position="347"/>
    </location>
</feature>
<feature type="transmembrane region" description="Helical" evidence="6">
    <location>
        <begin position="20"/>
        <end position="40"/>
    </location>
</feature>
<protein>
    <recommendedName>
        <fullName evidence="9">RTA1 domain protein</fullName>
    </recommendedName>
</protein>
<dbReference type="PANTHER" id="PTHR31465:SF13">
    <property type="entry name" value="RTA1 DOMAIN PROTEIN-RELATED"/>
    <property type="match status" value="1"/>
</dbReference>
<proteinExistence type="predicted"/>
<evidence type="ECO:0000256" key="5">
    <source>
        <dbReference type="SAM" id="MobiDB-lite"/>
    </source>
</evidence>
<dbReference type="Proteomes" id="UP001642482">
    <property type="component" value="Unassembled WGS sequence"/>
</dbReference>
<feature type="transmembrane region" description="Helical" evidence="6">
    <location>
        <begin position="242"/>
        <end position="261"/>
    </location>
</feature>
<feature type="transmembrane region" description="Helical" evidence="6">
    <location>
        <begin position="47"/>
        <end position="65"/>
    </location>
</feature>
<evidence type="ECO:0000313" key="7">
    <source>
        <dbReference type="EMBL" id="CAK7231887.1"/>
    </source>
</evidence>
<feature type="compositionally biased region" description="Basic and acidic residues" evidence="5">
    <location>
        <begin position="337"/>
        <end position="347"/>
    </location>
</feature>
<organism evidence="7 8">
    <name type="scientific">Sporothrix eucalyptigena</name>
    <dbReference type="NCBI Taxonomy" id="1812306"/>
    <lineage>
        <taxon>Eukaryota</taxon>
        <taxon>Fungi</taxon>
        <taxon>Dikarya</taxon>
        <taxon>Ascomycota</taxon>
        <taxon>Pezizomycotina</taxon>
        <taxon>Sordariomycetes</taxon>
        <taxon>Sordariomycetidae</taxon>
        <taxon>Ophiostomatales</taxon>
        <taxon>Ophiostomataceae</taxon>
        <taxon>Sporothrix</taxon>
    </lineage>
</organism>
<comment type="caution">
    <text evidence="7">The sequence shown here is derived from an EMBL/GenBank/DDBJ whole genome shotgun (WGS) entry which is preliminary data.</text>
</comment>
<evidence type="ECO:0008006" key="9">
    <source>
        <dbReference type="Google" id="ProtNLM"/>
    </source>
</evidence>
<evidence type="ECO:0000313" key="8">
    <source>
        <dbReference type="Proteomes" id="UP001642482"/>
    </source>
</evidence>
<accession>A0ABP0CJU9</accession>
<keyword evidence="3 6" id="KW-1133">Transmembrane helix</keyword>
<dbReference type="EMBL" id="CAWUHD010000106">
    <property type="protein sequence ID" value="CAK7231887.1"/>
    <property type="molecule type" value="Genomic_DNA"/>
</dbReference>
<evidence type="ECO:0000256" key="6">
    <source>
        <dbReference type="SAM" id="Phobius"/>
    </source>
</evidence>
<reference evidence="7 8" key="1">
    <citation type="submission" date="2024-01" db="EMBL/GenBank/DDBJ databases">
        <authorList>
            <person name="Allen C."/>
            <person name="Tagirdzhanova G."/>
        </authorList>
    </citation>
    <scope>NUCLEOTIDE SEQUENCE [LARGE SCALE GENOMIC DNA]</scope>
</reference>
<dbReference type="PANTHER" id="PTHR31465">
    <property type="entry name" value="PROTEIN RTA1-RELATED"/>
    <property type="match status" value="1"/>
</dbReference>
<evidence type="ECO:0000256" key="1">
    <source>
        <dbReference type="ARBA" id="ARBA00004141"/>
    </source>
</evidence>
<feature type="transmembrane region" description="Helical" evidence="6">
    <location>
        <begin position="161"/>
        <end position="179"/>
    </location>
</feature>
<evidence type="ECO:0000256" key="3">
    <source>
        <dbReference type="ARBA" id="ARBA00022989"/>
    </source>
</evidence>
<dbReference type="Pfam" id="PF04479">
    <property type="entry name" value="RTA1"/>
    <property type="match status" value="1"/>
</dbReference>
<feature type="transmembrane region" description="Helical" evidence="6">
    <location>
        <begin position="77"/>
        <end position="99"/>
    </location>
</feature>
<keyword evidence="2 6" id="KW-0812">Transmembrane</keyword>
<name>A0ABP0CJU9_9PEZI</name>
<evidence type="ECO:0000256" key="2">
    <source>
        <dbReference type="ARBA" id="ARBA00022692"/>
    </source>
</evidence>
<gene>
    <name evidence="7" type="ORF">SEUCBS140593_008076</name>
</gene>